<dbReference type="InterPro" id="IPR010921">
    <property type="entry name" value="Trp_repressor/repl_initiator"/>
</dbReference>
<dbReference type="SUPFAM" id="SSF143422">
    <property type="entry name" value="Transposase IS200-like"/>
    <property type="match status" value="1"/>
</dbReference>
<feature type="domain" description="Transposase IS200-like" evidence="2">
    <location>
        <begin position="9"/>
        <end position="123"/>
    </location>
</feature>
<comment type="caution">
    <text evidence="3">The sequence shown here is derived from an EMBL/GenBank/DDBJ whole genome shotgun (WGS) entry which is preliminary data.</text>
</comment>
<reference evidence="4" key="1">
    <citation type="submission" date="2012-11" db="EMBL/GenBank/DDBJ databases">
        <authorList>
            <person name="Lucero-Rivera Y.E."/>
            <person name="Tovar-Ramirez D."/>
        </authorList>
    </citation>
    <scope>NUCLEOTIDE SEQUENCE [LARGE SCALE GENOMIC DNA]</scope>
    <source>
        <strain evidence="4">Araruama</strain>
    </source>
</reference>
<dbReference type="GO" id="GO:0043565">
    <property type="term" value="F:sequence-specific DNA binding"/>
    <property type="evidence" value="ECO:0007669"/>
    <property type="project" value="InterPro"/>
</dbReference>
<name>A0A1V1NYM4_9BACT</name>
<dbReference type="InterPro" id="IPR013159">
    <property type="entry name" value="DnaA_C"/>
</dbReference>
<dbReference type="InterPro" id="IPR036515">
    <property type="entry name" value="Transposase_17_sf"/>
</dbReference>
<dbReference type="SMART" id="SM00760">
    <property type="entry name" value="Bac_DnaA_C"/>
    <property type="match status" value="1"/>
</dbReference>
<evidence type="ECO:0000313" key="3">
    <source>
        <dbReference type="EMBL" id="ETR67699.1"/>
    </source>
</evidence>
<dbReference type="PANTHER" id="PTHR34322">
    <property type="entry name" value="TRANSPOSASE, Y1_TNP DOMAIN-CONTAINING"/>
    <property type="match status" value="1"/>
</dbReference>
<dbReference type="GO" id="GO:0005524">
    <property type="term" value="F:ATP binding"/>
    <property type="evidence" value="ECO:0007669"/>
    <property type="project" value="InterPro"/>
</dbReference>
<dbReference type="GO" id="GO:0006270">
    <property type="term" value="P:DNA replication initiation"/>
    <property type="evidence" value="ECO:0007669"/>
    <property type="project" value="InterPro"/>
</dbReference>
<evidence type="ECO:0000259" key="1">
    <source>
        <dbReference type="SMART" id="SM00760"/>
    </source>
</evidence>
<dbReference type="EMBL" id="ATBP01001255">
    <property type="protein sequence ID" value="ETR67699.1"/>
    <property type="molecule type" value="Genomic_DNA"/>
</dbReference>
<accession>A0A1V1NYM4</accession>
<evidence type="ECO:0000259" key="2">
    <source>
        <dbReference type="SMART" id="SM01321"/>
    </source>
</evidence>
<gene>
    <name evidence="3" type="ORF">OMM_05002</name>
</gene>
<organism evidence="3 4">
    <name type="scientific">Candidatus Magnetoglobus multicellularis str. Araruama</name>
    <dbReference type="NCBI Taxonomy" id="890399"/>
    <lineage>
        <taxon>Bacteria</taxon>
        <taxon>Pseudomonadati</taxon>
        <taxon>Thermodesulfobacteriota</taxon>
        <taxon>Desulfobacteria</taxon>
        <taxon>Desulfobacterales</taxon>
        <taxon>Desulfobacteraceae</taxon>
        <taxon>Candidatus Magnetoglobus</taxon>
    </lineage>
</organism>
<dbReference type="Proteomes" id="UP000189670">
    <property type="component" value="Unassembled WGS sequence"/>
</dbReference>
<proteinExistence type="predicted"/>
<evidence type="ECO:0008006" key="5">
    <source>
        <dbReference type="Google" id="ProtNLM"/>
    </source>
</evidence>
<dbReference type="SUPFAM" id="SSF48295">
    <property type="entry name" value="TrpR-like"/>
    <property type="match status" value="1"/>
</dbReference>
<dbReference type="Pfam" id="PF08299">
    <property type="entry name" value="Bac_DnaA_C"/>
    <property type="match status" value="1"/>
</dbReference>
<dbReference type="Gene3D" id="3.30.70.1290">
    <property type="entry name" value="Transposase IS200-like"/>
    <property type="match status" value="1"/>
</dbReference>
<feature type="domain" description="Chromosomal replication initiator DnaA C-terminal" evidence="1">
    <location>
        <begin position="253"/>
        <end position="321"/>
    </location>
</feature>
<dbReference type="Gene3D" id="1.10.1750.10">
    <property type="match status" value="1"/>
</dbReference>
<dbReference type="GO" id="GO:0006275">
    <property type="term" value="P:regulation of DNA replication"/>
    <property type="evidence" value="ECO:0007669"/>
    <property type="project" value="InterPro"/>
</dbReference>
<evidence type="ECO:0000313" key="4">
    <source>
        <dbReference type="Proteomes" id="UP000189670"/>
    </source>
</evidence>
<dbReference type="AlphaFoldDB" id="A0A1V1NYM4"/>
<protein>
    <recommendedName>
        <fullName evidence="5">Transposase</fullName>
    </recommendedName>
</protein>
<dbReference type="GO" id="GO:0006313">
    <property type="term" value="P:DNA transposition"/>
    <property type="evidence" value="ECO:0007669"/>
    <property type="project" value="InterPro"/>
</dbReference>
<dbReference type="GO" id="GO:0004803">
    <property type="term" value="F:transposase activity"/>
    <property type="evidence" value="ECO:0007669"/>
    <property type="project" value="InterPro"/>
</dbReference>
<sequence length="333" mass="38461">MPRQSRIDAPGTLHHIIVRGIERRNIFEDEKDQYDFLKRLGLILTETQADCYAWALIPNHFHLLLRTAEVPLSTVMRRLLTGHAIYFNRRHQRHGHLFQNRYKSIICQEDTYFLELVRYIHLNPLRANLVDNLNQLEDYPFSGHGVIMGKHKQPWQKRNLVLLRFNEKIVPAQKAYKVFIQQGVDQGQREDLIGGGLIRSVGGWTAVTAMKKASIHEKSDARILGDSEFVEQVLSKNQESLDRQYMLKSQKVDVNYIVDRVSKLLKLTVDEIHQPGRYKNIVKARSIICYWAVRELGESMTAMGKRFGISTAAVSKSVRRGADIVKTKGYQVI</sequence>
<dbReference type="PANTHER" id="PTHR34322:SF2">
    <property type="entry name" value="TRANSPOSASE IS200-LIKE DOMAIN-CONTAINING PROTEIN"/>
    <property type="match status" value="1"/>
</dbReference>
<dbReference type="InterPro" id="IPR002686">
    <property type="entry name" value="Transposase_17"/>
</dbReference>
<dbReference type="SMART" id="SM01321">
    <property type="entry name" value="Y1_Tnp"/>
    <property type="match status" value="1"/>
</dbReference>
<dbReference type="Pfam" id="PF01797">
    <property type="entry name" value="Y1_Tnp"/>
    <property type="match status" value="1"/>
</dbReference>